<dbReference type="Proteomes" id="UP000007800">
    <property type="component" value="Unassembled WGS sequence"/>
</dbReference>
<organism evidence="3">
    <name type="scientific">Perkinsus marinus (strain ATCC 50983 / TXsc)</name>
    <dbReference type="NCBI Taxonomy" id="423536"/>
    <lineage>
        <taxon>Eukaryota</taxon>
        <taxon>Sar</taxon>
        <taxon>Alveolata</taxon>
        <taxon>Perkinsozoa</taxon>
        <taxon>Perkinsea</taxon>
        <taxon>Perkinsida</taxon>
        <taxon>Perkinsidae</taxon>
        <taxon>Perkinsus</taxon>
    </lineage>
</organism>
<dbReference type="GeneID" id="9050416"/>
<dbReference type="InterPro" id="IPR010736">
    <property type="entry name" value="SHIPPO-rpt"/>
</dbReference>
<evidence type="ECO:0000256" key="1">
    <source>
        <dbReference type="SAM" id="MobiDB-lite"/>
    </source>
</evidence>
<keyword evidence="3" id="KW-1185">Reference proteome</keyword>
<protein>
    <submittedName>
        <fullName evidence="2">Uncharacterized protein</fullName>
    </submittedName>
</protein>
<evidence type="ECO:0000313" key="3">
    <source>
        <dbReference type="Proteomes" id="UP000007800"/>
    </source>
</evidence>
<proteinExistence type="predicted"/>
<feature type="region of interest" description="Disordered" evidence="1">
    <location>
        <begin position="42"/>
        <end position="63"/>
    </location>
</feature>
<evidence type="ECO:0000313" key="2">
    <source>
        <dbReference type="EMBL" id="EER04912.1"/>
    </source>
</evidence>
<dbReference type="OMA" id="PERCHSK"/>
<dbReference type="EMBL" id="GG681224">
    <property type="protein sequence ID" value="EER04912.1"/>
    <property type="molecule type" value="Genomic_DNA"/>
</dbReference>
<gene>
    <name evidence="2" type="ORF">Pmar_PMAR010464</name>
</gene>
<name>C5LED0_PERM5</name>
<sequence length="155" mass="17249">MLRGLALSFGLSQAPRFPERCHSKLYHAQAYPFGQDSSAEGPGASHYFGGDKDLGMQSRRAPSYSLGDRREKYHMNCRGYWWRPTPGPDAYKIEEKRYCNDFNNSLKSPAFTVAREEGRKNAVALRTSSATGPHVGPGKYDHVTSLITSPSGKTF</sequence>
<dbReference type="OrthoDB" id="10571110at2759"/>
<dbReference type="RefSeq" id="XP_002773096.1">
    <property type="nucleotide sequence ID" value="XM_002773050.1"/>
</dbReference>
<dbReference type="InParanoid" id="C5LED0"/>
<accession>C5LED0</accession>
<reference evidence="2 3" key="1">
    <citation type="submission" date="2008-07" db="EMBL/GenBank/DDBJ databases">
        <authorList>
            <person name="El-Sayed N."/>
            <person name="Caler E."/>
            <person name="Inman J."/>
            <person name="Amedeo P."/>
            <person name="Hass B."/>
            <person name="Wortman J."/>
        </authorList>
    </citation>
    <scope>NUCLEOTIDE SEQUENCE [LARGE SCALE GENOMIC DNA]</scope>
    <source>
        <strain evidence="3">ATCC 50983 / TXsc</strain>
    </source>
</reference>
<dbReference type="Pfam" id="PF07004">
    <property type="entry name" value="SHIPPO-rpt"/>
    <property type="match status" value="2"/>
</dbReference>
<dbReference type="AlphaFoldDB" id="C5LED0"/>